<reference evidence="2" key="1">
    <citation type="journal article" date="2022" name="Mol. Ecol. Resour.">
        <title>The genomes of chicory, endive, great burdock and yacon provide insights into Asteraceae palaeo-polyploidization history and plant inulin production.</title>
        <authorList>
            <person name="Fan W."/>
            <person name="Wang S."/>
            <person name="Wang H."/>
            <person name="Wang A."/>
            <person name="Jiang F."/>
            <person name="Liu H."/>
            <person name="Zhao H."/>
            <person name="Xu D."/>
            <person name="Zhang Y."/>
        </authorList>
    </citation>
    <scope>NUCLEOTIDE SEQUENCE [LARGE SCALE GENOMIC DNA]</scope>
    <source>
        <strain evidence="2">cv. Yunnan</strain>
    </source>
</reference>
<keyword evidence="2" id="KW-1185">Reference proteome</keyword>
<organism evidence="1 2">
    <name type="scientific">Smallanthus sonchifolius</name>
    <dbReference type="NCBI Taxonomy" id="185202"/>
    <lineage>
        <taxon>Eukaryota</taxon>
        <taxon>Viridiplantae</taxon>
        <taxon>Streptophyta</taxon>
        <taxon>Embryophyta</taxon>
        <taxon>Tracheophyta</taxon>
        <taxon>Spermatophyta</taxon>
        <taxon>Magnoliopsida</taxon>
        <taxon>eudicotyledons</taxon>
        <taxon>Gunneridae</taxon>
        <taxon>Pentapetalae</taxon>
        <taxon>asterids</taxon>
        <taxon>campanulids</taxon>
        <taxon>Asterales</taxon>
        <taxon>Asteraceae</taxon>
        <taxon>Asteroideae</taxon>
        <taxon>Heliantheae alliance</taxon>
        <taxon>Millerieae</taxon>
        <taxon>Smallanthus</taxon>
    </lineage>
</organism>
<sequence length="112" mass="12935">MFFRDEVYSDLSSKSSVASNSTSSVEKDVYMYEVFTSFRCENTHIMFVLCLITEIITLTRMMKDLRMYLSKSIEDSKSKPFEVSRACEDYGRCQTELKLNDGLNMGMKLNSS</sequence>
<evidence type="ECO:0000313" key="2">
    <source>
        <dbReference type="Proteomes" id="UP001056120"/>
    </source>
</evidence>
<name>A0ACB9ENF7_9ASTR</name>
<dbReference type="EMBL" id="CM042034">
    <property type="protein sequence ID" value="KAI3760414.1"/>
    <property type="molecule type" value="Genomic_DNA"/>
</dbReference>
<accession>A0ACB9ENF7</accession>
<comment type="caution">
    <text evidence="1">The sequence shown here is derived from an EMBL/GenBank/DDBJ whole genome shotgun (WGS) entry which is preliminary data.</text>
</comment>
<reference evidence="1 2" key="2">
    <citation type="journal article" date="2022" name="Mol. Ecol. Resour.">
        <title>The genomes of chicory, endive, great burdock and yacon provide insights into Asteraceae paleo-polyploidization history and plant inulin production.</title>
        <authorList>
            <person name="Fan W."/>
            <person name="Wang S."/>
            <person name="Wang H."/>
            <person name="Wang A."/>
            <person name="Jiang F."/>
            <person name="Liu H."/>
            <person name="Zhao H."/>
            <person name="Xu D."/>
            <person name="Zhang Y."/>
        </authorList>
    </citation>
    <scope>NUCLEOTIDE SEQUENCE [LARGE SCALE GENOMIC DNA]</scope>
    <source>
        <strain evidence="2">cv. Yunnan</strain>
        <tissue evidence="1">Leaves</tissue>
    </source>
</reference>
<proteinExistence type="predicted"/>
<dbReference type="Proteomes" id="UP001056120">
    <property type="component" value="Linkage Group LG17"/>
</dbReference>
<evidence type="ECO:0000313" key="1">
    <source>
        <dbReference type="EMBL" id="KAI3760414.1"/>
    </source>
</evidence>
<protein>
    <submittedName>
        <fullName evidence="1">Uncharacterized protein</fullName>
    </submittedName>
</protein>
<gene>
    <name evidence="1" type="ORF">L1987_50809</name>
</gene>